<comment type="similarity">
    <text evidence="2 9">Belongs to the SLC41A transporter family.</text>
</comment>
<evidence type="ECO:0000256" key="8">
    <source>
        <dbReference type="PROSITE-ProRule" id="PRU00703"/>
    </source>
</evidence>
<dbReference type="InterPro" id="IPR000644">
    <property type="entry name" value="CBS_dom"/>
</dbReference>
<dbReference type="Pfam" id="PF00571">
    <property type="entry name" value="CBS"/>
    <property type="match status" value="2"/>
</dbReference>
<dbReference type="InterPro" id="IPR046342">
    <property type="entry name" value="CBS_dom_sf"/>
</dbReference>
<feature type="transmembrane region" description="Helical" evidence="9">
    <location>
        <begin position="361"/>
        <end position="381"/>
    </location>
</feature>
<sequence length="452" mass="50137">MQFELTKEYLNELRESLDTGIETPILQEVSELHPADIAEILDELTTEHASLLYKYIGKEKSADILIELDEDVRERYLDSIGAKEIAETFIENMDSDDAADIMAELSDKVKEEVISHIQDEEQASDIVDLLSYPEDSAGGLMAKELIQVNVNWSMLKCVKEMRKQAEDIDNVYSIYVVDNQQKLIGTLSLKKLLLAPSTAKVEDVYFKDVLAVKAYEKSEEVANIMEKYDLVVLPVVDELYRLIGRITIDDVVDVIREEADKDYQMASGLTQTAESSDHVWALSKARIPWLVIGLMGGVLGSLVIENYEGQIQIHPEMAIFIPLIAAMGGNAGVQSSAIVVQGLANKTMGFDSIFSRLFKEFSVGLLNGVLVSALIFGYNLLFSDSWALSLTVSISLITAVVFATLLGTAVPLVLDKYKVDPALATGPFITTLNDIIGLFIYFGVGRLLYNYF</sequence>
<dbReference type="GO" id="GO:0015095">
    <property type="term" value="F:magnesium ion transmembrane transporter activity"/>
    <property type="evidence" value="ECO:0007669"/>
    <property type="project" value="UniProtKB-UniRule"/>
</dbReference>
<dbReference type="GO" id="GO:0005886">
    <property type="term" value="C:plasma membrane"/>
    <property type="evidence" value="ECO:0007669"/>
    <property type="project" value="UniProtKB-SubCell"/>
</dbReference>
<comment type="subcellular location">
    <subcellularLocation>
        <location evidence="9">Cell membrane</location>
        <topology evidence="9">Multi-pass membrane protein</topology>
    </subcellularLocation>
    <subcellularLocation>
        <location evidence="1">Membrane</location>
        <topology evidence="1">Multi-pass membrane protein</topology>
    </subcellularLocation>
</comment>
<dbReference type="SUPFAM" id="SSF161093">
    <property type="entry name" value="MgtE membrane domain-like"/>
    <property type="match status" value="1"/>
</dbReference>
<dbReference type="InterPro" id="IPR006669">
    <property type="entry name" value="MgtE_transporter"/>
</dbReference>
<dbReference type="GO" id="GO:0046872">
    <property type="term" value="F:metal ion binding"/>
    <property type="evidence" value="ECO:0007669"/>
    <property type="project" value="UniProtKB-KW"/>
</dbReference>
<dbReference type="SMART" id="SM00924">
    <property type="entry name" value="MgtE_N"/>
    <property type="match status" value="1"/>
</dbReference>
<dbReference type="PROSITE" id="PS51371">
    <property type="entry name" value="CBS"/>
    <property type="match status" value="2"/>
</dbReference>
<keyword evidence="9" id="KW-0479">Metal-binding</keyword>
<comment type="caution">
    <text evidence="11">The sequence shown here is derived from an EMBL/GenBank/DDBJ whole genome shotgun (WGS) entry which is preliminary data.</text>
</comment>
<comment type="function">
    <text evidence="9">Acts as a magnesium transporter.</text>
</comment>
<dbReference type="InterPro" id="IPR006667">
    <property type="entry name" value="SLC41_membr_dom"/>
</dbReference>
<dbReference type="SUPFAM" id="SSF158791">
    <property type="entry name" value="MgtE N-terminal domain-like"/>
    <property type="match status" value="1"/>
</dbReference>
<keyword evidence="6 9" id="KW-1133">Transmembrane helix</keyword>
<feature type="domain" description="CBS" evidence="10">
    <location>
        <begin position="205"/>
        <end position="261"/>
    </location>
</feature>
<keyword evidence="3 9" id="KW-0813">Transport</keyword>
<feature type="transmembrane region" description="Helical" evidence="9">
    <location>
        <begin position="319"/>
        <end position="340"/>
    </location>
</feature>
<dbReference type="Gene3D" id="3.10.580.10">
    <property type="entry name" value="CBS-domain"/>
    <property type="match status" value="1"/>
</dbReference>
<dbReference type="SUPFAM" id="SSF54631">
    <property type="entry name" value="CBS-domain pair"/>
    <property type="match status" value="1"/>
</dbReference>
<keyword evidence="7 9" id="KW-0472">Membrane</keyword>
<keyword evidence="4 9" id="KW-0812">Transmembrane</keyword>
<keyword evidence="5 9" id="KW-0460">Magnesium</keyword>
<evidence type="ECO:0000256" key="7">
    <source>
        <dbReference type="ARBA" id="ARBA00023136"/>
    </source>
</evidence>
<dbReference type="Pfam" id="PF03448">
    <property type="entry name" value="MgtE_N"/>
    <property type="match status" value="1"/>
</dbReference>
<feature type="domain" description="CBS" evidence="10">
    <location>
        <begin position="141"/>
        <end position="204"/>
    </location>
</feature>
<protein>
    <recommendedName>
        <fullName evidence="9">Magnesium transporter MgtE</fullName>
    </recommendedName>
</protein>
<dbReference type="Gene3D" id="1.25.60.10">
    <property type="entry name" value="MgtE N-terminal domain-like"/>
    <property type="match status" value="1"/>
</dbReference>
<dbReference type="CDD" id="cd04606">
    <property type="entry name" value="CBS_pair_Mg_transporter"/>
    <property type="match status" value="1"/>
</dbReference>
<name>A0A6N9NDP0_9FLAO</name>
<evidence type="ECO:0000259" key="10">
    <source>
        <dbReference type="PROSITE" id="PS51371"/>
    </source>
</evidence>
<dbReference type="NCBIfam" id="TIGR00400">
    <property type="entry name" value="mgtE"/>
    <property type="match status" value="1"/>
</dbReference>
<evidence type="ECO:0000256" key="5">
    <source>
        <dbReference type="ARBA" id="ARBA00022842"/>
    </source>
</evidence>
<dbReference type="PANTHER" id="PTHR43773:SF1">
    <property type="entry name" value="MAGNESIUM TRANSPORTER MGTE"/>
    <property type="match status" value="1"/>
</dbReference>
<evidence type="ECO:0000313" key="11">
    <source>
        <dbReference type="EMBL" id="NBG64716.1"/>
    </source>
</evidence>
<dbReference type="InterPro" id="IPR036739">
    <property type="entry name" value="SLC41_membr_dom_sf"/>
</dbReference>
<dbReference type="InterPro" id="IPR038076">
    <property type="entry name" value="MgtE_N_sf"/>
</dbReference>
<dbReference type="Pfam" id="PF01769">
    <property type="entry name" value="MgtE"/>
    <property type="match status" value="1"/>
</dbReference>
<dbReference type="AlphaFoldDB" id="A0A6N9NDP0"/>
<evidence type="ECO:0000256" key="3">
    <source>
        <dbReference type="ARBA" id="ARBA00022448"/>
    </source>
</evidence>
<evidence type="ECO:0000256" key="4">
    <source>
        <dbReference type="ARBA" id="ARBA00022692"/>
    </source>
</evidence>
<evidence type="ECO:0000256" key="9">
    <source>
        <dbReference type="RuleBase" id="RU362011"/>
    </source>
</evidence>
<dbReference type="Proteomes" id="UP000470771">
    <property type="component" value="Unassembled WGS sequence"/>
</dbReference>
<dbReference type="EMBL" id="WWNE01000003">
    <property type="protein sequence ID" value="NBG64716.1"/>
    <property type="molecule type" value="Genomic_DNA"/>
</dbReference>
<keyword evidence="12" id="KW-1185">Reference proteome</keyword>
<feature type="transmembrane region" description="Helical" evidence="9">
    <location>
        <begin position="387"/>
        <end position="414"/>
    </location>
</feature>
<dbReference type="RefSeq" id="WP_160631145.1">
    <property type="nucleotide sequence ID" value="NZ_WWNE01000003.1"/>
</dbReference>
<evidence type="ECO:0000256" key="1">
    <source>
        <dbReference type="ARBA" id="ARBA00004141"/>
    </source>
</evidence>
<feature type="transmembrane region" description="Helical" evidence="9">
    <location>
        <begin position="426"/>
        <end position="449"/>
    </location>
</feature>
<evidence type="ECO:0000256" key="2">
    <source>
        <dbReference type="ARBA" id="ARBA00009749"/>
    </source>
</evidence>
<comment type="subunit">
    <text evidence="9">Homodimer.</text>
</comment>
<reference evidence="11 12" key="1">
    <citation type="submission" date="2019-12" db="EMBL/GenBank/DDBJ databases">
        <authorList>
            <person name="Zhao J."/>
        </authorList>
    </citation>
    <scope>NUCLEOTIDE SEQUENCE [LARGE SCALE GENOMIC DNA]</scope>
    <source>
        <strain evidence="11 12">S-15</strain>
    </source>
</reference>
<keyword evidence="8" id="KW-0129">CBS domain</keyword>
<keyword evidence="9" id="KW-1003">Cell membrane</keyword>
<feature type="transmembrane region" description="Helical" evidence="9">
    <location>
        <begin position="287"/>
        <end position="307"/>
    </location>
</feature>
<proteinExistence type="inferred from homology"/>
<evidence type="ECO:0000256" key="6">
    <source>
        <dbReference type="ARBA" id="ARBA00022989"/>
    </source>
</evidence>
<dbReference type="SMART" id="SM00116">
    <property type="entry name" value="CBS"/>
    <property type="match status" value="2"/>
</dbReference>
<gene>
    <name evidence="11" type="primary">mgtE</name>
    <name evidence="11" type="ORF">GQN54_01215</name>
</gene>
<dbReference type="InterPro" id="IPR006668">
    <property type="entry name" value="Mg_transptr_MgtE_intracell_dom"/>
</dbReference>
<evidence type="ECO:0000313" key="12">
    <source>
        <dbReference type="Proteomes" id="UP000470771"/>
    </source>
</evidence>
<dbReference type="PANTHER" id="PTHR43773">
    <property type="entry name" value="MAGNESIUM TRANSPORTER MGTE"/>
    <property type="match status" value="1"/>
</dbReference>
<dbReference type="Gene3D" id="1.10.357.20">
    <property type="entry name" value="SLC41 divalent cation transporters, integral membrane domain"/>
    <property type="match status" value="1"/>
</dbReference>
<organism evidence="11 12">
    <name type="scientific">Acidiluteibacter ferrifornacis</name>
    <dbReference type="NCBI Taxonomy" id="2692424"/>
    <lineage>
        <taxon>Bacteria</taxon>
        <taxon>Pseudomonadati</taxon>
        <taxon>Bacteroidota</taxon>
        <taxon>Flavobacteriia</taxon>
        <taxon>Flavobacteriales</taxon>
        <taxon>Cryomorphaceae</taxon>
        <taxon>Acidiluteibacter</taxon>
    </lineage>
</organism>
<accession>A0A6N9NDP0</accession>